<evidence type="ECO:0000313" key="3">
    <source>
        <dbReference type="Proteomes" id="UP000314294"/>
    </source>
</evidence>
<protein>
    <submittedName>
        <fullName evidence="2">Uncharacterized protein</fullName>
    </submittedName>
</protein>
<dbReference type="Proteomes" id="UP000314294">
    <property type="component" value="Unassembled WGS sequence"/>
</dbReference>
<sequence length="257" mass="27911">MQMDREQRKKKQEEKKEDIEEKKGKKEVKTCSPKTRRKHDEDLEATERETEGREVCVEAFDQQAVYTQEHAHTHIGNLGTFEVCGCGCVSDMDPADSLLVVEEVHGCGLFGAGGQQAVHRGAAQGGGLDVLGVGDQQDRQTVYWHWKKQNSKQLGHSTERGEDETQRQQSLIIPLCQSDPAPQGTKNSIVGVTQQGKAAALDNRDVDGGWPTDEDGEQVTVNAKRSRGLSQPGVAQGLLGCMDSPATKASGLNGTSS</sequence>
<reference evidence="2 3" key="1">
    <citation type="submission" date="2019-03" db="EMBL/GenBank/DDBJ databases">
        <title>First draft genome of Liparis tanakae, snailfish: a comprehensive survey of snailfish specific genes.</title>
        <authorList>
            <person name="Kim W."/>
            <person name="Song I."/>
            <person name="Jeong J.-H."/>
            <person name="Kim D."/>
            <person name="Kim S."/>
            <person name="Ryu S."/>
            <person name="Song J.Y."/>
            <person name="Lee S.K."/>
        </authorList>
    </citation>
    <scope>NUCLEOTIDE SEQUENCE [LARGE SCALE GENOMIC DNA]</scope>
    <source>
        <tissue evidence="2">Muscle</tissue>
    </source>
</reference>
<evidence type="ECO:0000313" key="2">
    <source>
        <dbReference type="EMBL" id="TNN81332.1"/>
    </source>
</evidence>
<accession>A0A4Z2IVN8</accession>
<dbReference type="EMBL" id="SRLO01000047">
    <property type="protein sequence ID" value="TNN81332.1"/>
    <property type="molecule type" value="Genomic_DNA"/>
</dbReference>
<feature type="region of interest" description="Disordered" evidence="1">
    <location>
        <begin position="1"/>
        <end position="52"/>
    </location>
</feature>
<dbReference type="AlphaFoldDB" id="A0A4Z2IVN8"/>
<feature type="compositionally biased region" description="Basic and acidic residues" evidence="1">
    <location>
        <begin position="38"/>
        <end position="52"/>
    </location>
</feature>
<feature type="compositionally biased region" description="Basic and acidic residues" evidence="1">
    <location>
        <begin position="1"/>
        <end position="29"/>
    </location>
</feature>
<evidence type="ECO:0000256" key="1">
    <source>
        <dbReference type="SAM" id="MobiDB-lite"/>
    </source>
</evidence>
<gene>
    <name evidence="2" type="ORF">EYF80_008388</name>
</gene>
<organism evidence="2 3">
    <name type="scientific">Liparis tanakae</name>
    <name type="common">Tanaka's snailfish</name>
    <dbReference type="NCBI Taxonomy" id="230148"/>
    <lineage>
        <taxon>Eukaryota</taxon>
        <taxon>Metazoa</taxon>
        <taxon>Chordata</taxon>
        <taxon>Craniata</taxon>
        <taxon>Vertebrata</taxon>
        <taxon>Euteleostomi</taxon>
        <taxon>Actinopterygii</taxon>
        <taxon>Neopterygii</taxon>
        <taxon>Teleostei</taxon>
        <taxon>Neoteleostei</taxon>
        <taxon>Acanthomorphata</taxon>
        <taxon>Eupercaria</taxon>
        <taxon>Perciformes</taxon>
        <taxon>Cottioidei</taxon>
        <taxon>Cottales</taxon>
        <taxon>Liparidae</taxon>
        <taxon>Liparis</taxon>
    </lineage>
</organism>
<proteinExistence type="predicted"/>
<name>A0A4Z2IVN8_9TELE</name>
<feature type="region of interest" description="Disordered" evidence="1">
    <location>
        <begin position="238"/>
        <end position="257"/>
    </location>
</feature>
<comment type="caution">
    <text evidence="2">The sequence shown here is derived from an EMBL/GenBank/DDBJ whole genome shotgun (WGS) entry which is preliminary data.</text>
</comment>
<feature type="compositionally biased region" description="Basic and acidic residues" evidence="1">
    <location>
        <begin position="157"/>
        <end position="166"/>
    </location>
</feature>
<feature type="region of interest" description="Disordered" evidence="1">
    <location>
        <begin position="147"/>
        <end position="168"/>
    </location>
</feature>
<keyword evidence="3" id="KW-1185">Reference proteome</keyword>